<dbReference type="EMBL" id="AUPL01004972">
    <property type="protein sequence ID" value="ESL07340.1"/>
    <property type="molecule type" value="Genomic_DNA"/>
</dbReference>
<proteinExistence type="predicted"/>
<sequence>MPSSSEYASIMEMDKVIVQHFLAGSEDAAEDNFDSLLKLKALLEPLDLNDAREVVFENSGNRLATIECLRKLGKTRSGTTAMNDGKERAHKIDKGVFFGWLFKKKTKRTASMPFHKETSNNFSQHDAPLRQDVVRNTPPHSLPHEVREVPIPKEKLQDVRHVLVARPFIQRTLEEELSNEYNFTSQSNGASSLESDFGEEFQKIFNQFVQSV</sequence>
<keyword evidence="2" id="KW-1185">Reference proteome</keyword>
<dbReference type="AlphaFoldDB" id="A0A061IZ33"/>
<name>A0A061IZ33_TRYRA</name>
<comment type="caution">
    <text evidence="1">The sequence shown here is derived from an EMBL/GenBank/DDBJ whole genome shotgun (WGS) entry which is preliminary data.</text>
</comment>
<dbReference type="OrthoDB" id="242504at2759"/>
<protein>
    <submittedName>
        <fullName evidence="1">Uncharacterized protein</fullName>
    </submittedName>
</protein>
<dbReference type="Proteomes" id="UP000031737">
    <property type="component" value="Unassembled WGS sequence"/>
</dbReference>
<reference evidence="1 2" key="1">
    <citation type="submission" date="2013-07" db="EMBL/GenBank/DDBJ databases">
        <authorList>
            <person name="Stoco P.H."/>
            <person name="Wagner G."/>
            <person name="Gerber A."/>
            <person name="Zaha A."/>
            <person name="Thompson C."/>
            <person name="Bartholomeu D.C."/>
            <person name="Luckemeyer D.D."/>
            <person name="Bahia D."/>
            <person name="Loreto E."/>
            <person name="Prestes E.B."/>
            <person name="Lima F.M."/>
            <person name="Rodrigues-Luiz G."/>
            <person name="Vallejo G.A."/>
            <person name="Filho J.F."/>
            <person name="Monteiro K.M."/>
            <person name="Tyler K.M."/>
            <person name="de Almeida L.G."/>
            <person name="Ortiz M.F."/>
            <person name="Siervo M.A."/>
            <person name="de Moraes M.H."/>
            <person name="Cunha O.L."/>
            <person name="Mendonca-Neto R."/>
            <person name="Silva R."/>
            <person name="Teixeira S.M."/>
            <person name="Murta S.M."/>
            <person name="Sincero T.C."/>
            <person name="Mendes T.A."/>
            <person name="Urmenyi T.P."/>
            <person name="Silva V.G."/>
            <person name="da Rocha W.D."/>
            <person name="Andersson B."/>
            <person name="Romanha A.J."/>
            <person name="Steindel M."/>
            <person name="de Vasconcelos A.T."/>
            <person name="Grisard E.C."/>
        </authorList>
    </citation>
    <scope>NUCLEOTIDE SEQUENCE [LARGE SCALE GENOMIC DNA]</scope>
    <source>
        <strain evidence="1 2">SC58</strain>
    </source>
</reference>
<organism evidence="1 2">
    <name type="scientific">Trypanosoma rangeli SC58</name>
    <dbReference type="NCBI Taxonomy" id="429131"/>
    <lineage>
        <taxon>Eukaryota</taxon>
        <taxon>Discoba</taxon>
        <taxon>Euglenozoa</taxon>
        <taxon>Kinetoplastea</taxon>
        <taxon>Metakinetoplastina</taxon>
        <taxon>Trypanosomatida</taxon>
        <taxon>Trypanosomatidae</taxon>
        <taxon>Trypanosoma</taxon>
        <taxon>Herpetosoma</taxon>
    </lineage>
</organism>
<evidence type="ECO:0000313" key="1">
    <source>
        <dbReference type="EMBL" id="ESL07340.1"/>
    </source>
</evidence>
<accession>A0A061IZ33</accession>
<gene>
    <name evidence="1" type="ORF">TRSC58_04972</name>
</gene>
<evidence type="ECO:0000313" key="2">
    <source>
        <dbReference type="Proteomes" id="UP000031737"/>
    </source>
</evidence>
<dbReference type="VEuPathDB" id="TriTrypDB:TRSC58_04972"/>